<feature type="domain" description="RING-CH-type" evidence="4">
    <location>
        <begin position="415"/>
        <end position="479"/>
    </location>
</feature>
<evidence type="ECO:0000256" key="3">
    <source>
        <dbReference type="ARBA" id="ARBA00022833"/>
    </source>
</evidence>
<dbReference type="InterPro" id="IPR013083">
    <property type="entry name" value="Znf_RING/FYVE/PHD"/>
</dbReference>
<dbReference type="WBParaSite" id="MBELARI_LOCUS15372">
    <property type="protein sequence ID" value="MBELARI_LOCUS15372"/>
    <property type="gene ID" value="MBELARI_LOCUS15372"/>
</dbReference>
<dbReference type="GO" id="GO:0008270">
    <property type="term" value="F:zinc ion binding"/>
    <property type="evidence" value="ECO:0007669"/>
    <property type="project" value="UniProtKB-KW"/>
</dbReference>
<reference evidence="6" key="1">
    <citation type="submission" date="2024-02" db="UniProtKB">
        <authorList>
            <consortium name="WormBaseParasite"/>
        </authorList>
    </citation>
    <scope>IDENTIFICATION</scope>
</reference>
<dbReference type="SMART" id="SM00744">
    <property type="entry name" value="RINGv"/>
    <property type="match status" value="1"/>
</dbReference>
<dbReference type="InterPro" id="IPR011016">
    <property type="entry name" value="Znf_RING-CH"/>
</dbReference>
<dbReference type="PROSITE" id="PS51292">
    <property type="entry name" value="ZF_RING_CH"/>
    <property type="match status" value="1"/>
</dbReference>
<sequence length="504" mass="58842">MNAGKLQLNCDSFDRNYELQLIGIALLSDKTDYQSSHYKSTNTLRRNRLVVRKLRLKPIPASWDPKWTPSRTPLFDPRRYVINQEIRFKKIRDWYEKHQEEYPDLKTVDGKKRLGKDTGEEGGSLIFHGTANLHEKLTKAFLILARAFNSGEIPTNNLIMISLKFFDDLEYRDSRIKISTNSREELPQILREIHKILLNANSPDFFIRYKTDVACCLNRYYKGNRLVVRKLRLKPIPASWDPKWTPSRTPLFDPRRCVIDERIRFKKIMDWYEKHQEEYPDLKTVEGQKRLGKDTGEEGGSLILRFFHGKKKRHEELTKVFLILARAFNSGEIPTNKLIVISLKVFDDSDDEDSRIKISTNSREDLPQILREIHKILLNANSPDFFLRYKTDVACCLNQYFTDFFKIECPQSHRSQLPPSPAGRICAQNEDVNPKLIRPCNCKESVAYIHNRCLLQWVTTTTKKQKYDADLRKSLLWSSEMVFSIFQISSALLLEASQSGINCG</sequence>
<accession>A0AAF3J4C4</accession>
<evidence type="ECO:0000313" key="6">
    <source>
        <dbReference type="WBParaSite" id="MBELARI_LOCUS15372"/>
    </source>
</evidence>
<dbReference type="AlphaFoldDB" id="A0AAF3J4C4"/>
<proteinExistence type="predicted"/>
<evidence type="ECO:0000259" key="4">
    <source>
        <dbReference type="PROSITE" id="PS51292"/>
    </source>
</evidence>
<keyword evidence="5" id="KW-1185">Reference proteome</keyword>
<evidence type="ECO:0000256" key="1">
    <source>
        <dbReference type="ARBA" id="ARBA00022723"/>
    </source>
</evidence>
<keyword evidence="3" id="KW-0862">Zinc</keyword>
<dbReference type="Pfam" id="PF12906">
    <property type="entry name" value="RINGv"/>
    <property type="match status" value="1"/>
</dbReference>
<keyword evidence="2" id="KW-0863">Zinc-finger</keyword>
<evidence type="ECO:0000256" key="2">
    <source>
        <dbReference type="ARBA" id="ARBA00022771"/>
    </source>
</evidence>
<evidence type="ECO:0000313" key="5">
    <source>
        <dbReference type="Proteomes" id="UP000887575"/>
    </source>
</evidence>
<dbReference type="Gene3D" id="3.30.40.10">
    <property type="entry name" value="Zinc/RING finger domain, C3HC4 (zinc finger)"/>
    <property type="match status" value="1"/>
</dbReference>
<keyword evidence="1" id="KW-0479">Metal-binding</keyword>
<organism evidence="5 6">
    <name type="scientific">Mesorhabditis belari</name>
    <dbReference type="NCBI Taxonomy" id="2138241"/>
    <lineage>
        <taxon>Eukaryota</taxon>
        <taxon>Metazoa</taxon>
        <taxon>Ecdysozoa</taxon>
        <taxon>Nematoda</taxon>
        <taxon>Chromadorea</taxon>
        <taxon>Rhabditida</taxon>
        <taxon>Rhabditina</taxon>
        <taxon>Rhabditomorpha</taxon>
        <taxon>Rhabditoidea</taxon>
        <taxon>Rhabditidae</taxon>
        <taxon>Mesorhabditinae</taxon>
        <taxon>Mesorhabditis</taxon>
    </lineage>
</organism>
<dbReference type="SUPFAM" id="SSF57850">
    <property type="entry name" value="RING/U-box"/>
    <property type="match status" value="1"/>
</dbReference>
<protein>
    <recommendedName>
        <fullName evidence="4">RING-CH-type domain-containing protein</fullName>
    </recommendedName>
</protein>
<name>A0AAF3J4C4_9BILA</name>
<dbReference type="Proteomes" id="UP000887575">
    <property type="component" value="Unassembled WGS sequence"/>
</dbReference>